<organism evidence="2">
    <name type="scientific">Providencia stuartii</name>
    <dbReference type="NCBI Taxonomy" id="588"/>
    <lineage>
        <taxon>Bacteria</taxon>
        <taxon>Pseudomonadati</taxon>
        <taxon>Pseudomonadota</taxon>
        <taxon>Gammaproteobacteria</taxon>
        <taxon>Enterobacterales</taxon>
        <taxon>Morganellaceae</taxon>
        <taxon>Providencia</taxon>
    </lineage>
</organism>
<evidence type="ECO:0008006" key="3">
    <source>
        <dbReference type="Google" id="ProtNLM"/>
    </source>
</evidence>
<evidence type="ECO:0000313" key="2">
    <source>
        <dbReference type="EMBL" id="EMP9433555.1"/>
    </source>
</evidence>
<name>A0AAI9I0X8_PROST</name>
<comment type="caution">
    <text evidence="2">The sequence shown here is derived from an EMBL/GenBank/DDBJ whole genome shotgun (WGS) entry which is preliminary data.</text>
</comment>
<accession>A0AAI9I0X8</accession>
<feature type="signal peptide" evidence="1">
    <location>
        <begin position="1"/>
        <end position="29"/>
    </location>
</feature>
<evidence type="ECO:0000256" key="1">
    <source>
        <dbReference type="SAM" id="SignalP"/>
    </source>
</evidence>
<protein>
    <recommendedName>
        <fullName evidence="3">Lipoprotein</fullName>
    </recommendedName>
</protein>
<dbReference type="EMBL" id="AAZDVE040000020">
    <property type="protein sequence ID" value="EMP9433555.1"/>
    <property type="molecule type" value="Genomic_DNA"/>
</dbReference>
<proteinExistence type="predicted"/>
<dbReference type="AlphaFoldDB" id="A0AAI9I0X8"/>
<reference evidence="2" key="1">
    <citation type="submission" date="2024-02" db="EMBL/GenBank/DDBJ databases">
        <authorList>
            <consortium name="Clinical and Environmental Microbiology Branch: Whole genome sequencing antimicrobial resistance pathogens in the healthcare setting"/>
        </authorList>
    </citation>
    <scope>NUCLEOTIDE SEQUENCE</scope>
    <source>
        <strain evidence="2">2020GO-00142</strain>
    </source>
</reference>
<keyword evidence="1" id="KW-0732">Signal</keyword>
<feature type="chain" id="PRO_5042468970" description="Lipoprotein" evidence="1">
    <location>
        <begin position="30"/>
        <end position="248"/>
    </location>
</feature>
<gene>
    <name evidence="2" type="ORF">JRA39_002628</name>
</gene>
<sequence>MGLYAQASFVLLSSVLLFTAGCSSYPRQAINSTATQEPQPTSTAKTLGTQWGEDIHSAVQGVTASRLTEAPYDAATIYYQGEAVPKHIATQTYIAASPLEIQILDENKRAMPMYRHSQKGYKLPATEGMRYTLQITNNDKNRTYEVVTTVDGLDVLNGQAGAYRNRGYLIRPGKKLTIEGFRKNSQHVAAFRFAAPESSYVNQNVQGDARNIGVIGLAFFEVQETLPACEANPFPANTQYAPAPCRKY</sequence>